<sequence length="38" mass="4305">MLFVHQFQDPLSVFCQHIGFCCYGSLLLSEPFDAIRAA</sequence>
<organism evidence="1">
    <name type="scientific">Arundo donax</name>
    <name type="common">Giant reed</name>
    <name type="synonym">Donax arundinaceus</name>
    <dbReference type="NCBI Taxonomy" id="35708"/>
    <lineage>
        <taxon>Eukaryota</taxon>
        <taxon>Viridiplantae</taxon>
        <taxon>Streptophyta</taxon>
        <taxon>Embryophyta</taxon>
        <taxon>Tracheophyta</taxon>
        <taxon>Spermatophyta</taxon>
        <taxon>Magnoliopsida</taxon>
        <taxon>Liliopsida</taxon>
        <taxon>Poales</taxon>
        <taxon>Poaceae</taxon>
        <taxon>PACMAD clade</taxon>
        <taxon>Arundinoideae</taxon>
        <taxon>Arundineae</taxon>
        <taxon>Arundo</taxon>
    </lineage>
</organism>
<dbReference type="EMBL" id="GBRH01177827">
    <property type="protein sequence ID" value="JAE20069.1"/>
    <property type="molecule type" value="Transcribed_RNA"/>
</dbReference>
<accession>A0A0A9I2V5</accession>
<name>A0A0A9I2V5_ARUDO</name>
<proteinExistence type="predicted"/>
<evidence type="ECO:0000313" key="1">
    <source>
        <dbReference type="EMBL" id="JAE20069.1"/>
    </source>
</evidence>
<protein>
    <submittedName>
        <fullName evidence="1">Uncharacterized protein</fullName>
    </submittedName>
</protein>
<reference evidence="1" key="1">
    <citation type="submission" date="2014-09" db="EMBL/GenBank/DDBJ databases">
        <authorList>
            <person name="Magalhaes I.L.F."/>
            <person name="Oliveira U."/>
            <person name="Santos F.R."/>
            <person name="Vidigal T.H.D.A."/>
            <person name="Brescovit A.D."/>
            <person name="Santos A.J."/>
        </authorList>
    </citation>
    <scope>NUCLEOTIDE SEQUENCE</scope>
    <source>
        <tissue evidence="1">Shoot tissue taken approximately 20 cm above the soil surface</tissue>
    </source>
</reference>
<reference evidence="1" key="2">
    <citation type="journal article" date="2015" name="Data Brief">
        <title>Shoot transcriptome of the giant reed, Arundo donax.</title>
        <authorList>
            <person name="Barrero R.A."/>
            <person name="Guerrero F.D."/>
            <person name="Moolhuijzen P."/>
            <person name="Goolsby J.A."/>
            <person name="Tidwell J."/>
            <person name="Bellgard S.E."/>
            <person name="Bellgard M.I."/>
        </authorList>
    </citation>
    <scope>NUCLEOTIDE SEQUENCE</scope>
    <source>
        <tissue evidence="1">Shoot tissue taken approximately 20 cm above the soil surface</tissue>
    </source>
</reference>
<dbReference type="AlphaFoldDB" id="A0A0A9I2V5"/>